<evidence type="ECO:0000256" key="2">
    <source>
        <dbReference type="SAM" id="Phobius"/>
    </source>
</evidence>
<name>A0AAV4J002_9GAST</name>
<organism evidence="3 4">
    <name type="scientific">Elysia marginata</name>
    <dbReference type="NCBI Taxonomy" id="1093978"/>
    <lineage>
        <taxon>Eukaryota</taxon>
        <taxon>Metazoa</taxon>
        <taxon>Spiralia</taxon>
        <taxon>Lophotrochozoa</taxon>
        <taxon>Mollusca</taxon>
        <taxon>Gastropoda</taxon>
        <taxon>Heterobranchia</taxon>
        <taxon>Euthyneura</taxon>
        <taxon>Panpulmonata</taxon>
        <taxon>Sacoglossa</taxon>
        <taxon>Placobranchoidea</taxon>
        <taxon>Plakobranchidae</taxon>
        <taxon>Elysia</taxon>
    </lineage>
</organism>
<keyword evidence="2" id="KW-0812">Transmembrane</keyword>
<feature type="compositionally biased region" description="Basic and acidic residues" evidence="1">
    <location>
        <begin position="81"/>
        <end position="96"/>
    </location>
</feature>
<sequence>MGIAVVVAAVVVVGVVTVVAVVVVVVVVVTIAAAAVVVVVVYEKSSQHAVKATETEMVWAQHLLIWPCQDHHAGYLKKELEAEGEGGRRNAERTTSEDGQDLS</sequence>
<evidence type="ECO:0000256" key="1">
    <source>
        <dbReference type="SAM" id="MobiDB-lite"/>
    </source>
</evidence>
<reference evidence="3 4" key="1">
    <citation type="journal article" date="2021" name="Elife">
        <title>Chloroplast acquisition without the gene transfer in kleptoplastic sea slugs, Plakobranchus ocellatus.</title>
        <authorList>
            <person name="Maeda T."/>
            <person name="Takahashi S."/>
            <person name="Yoshida T."/>
            <person name="Shimamura S."/>
            <person name="Takaki Y."/>
            <person name="Nagai Y."/>
            <person name="Toyoda A."/>
            <person name="Suzuki Y."/>
            <person name="Arimoto A."/>
            <person name="Ishii H."/>
            <person name="Satoh N."/>
            <person name="Nishiyama T."/>
            <person name="Hasebe M."/>
            <person name="Maruyama T."/>
            <person name="Minagawa J."/>
            <person name="Obokata J."/>
            <person name="Shigenobu S."/>
        </authorList>
    </citation>
    <scope>NUCLEOTIDE SEQUENCE [LARGE SCALE GENOMIC DNA]</scope>
</reference>
<feature type="transmembrane region" description="Helical" evidence="2">
    <location>
        <begin position="6"/>
        <end position="39"/>
    </location>
</feature>
<evidence type="ECO:0000313" key="4">
    <source>
        <dbReference type="Proteomes" id="UP000762676"/>
    </source>
</evidence>
<keyword evidence="2" id="KW-1133">Transmembrane helix</keyword>
<comment type="caution">
    <text evidence="3">The sequence shown here is derived from an EMBL/GenBank/DDBJ whole genome shotgun (WGS) entry which is preliminary data.</text>
</comment>
<gene>
    <name evidence="3" type="ORF">ElyMa_003182800</name>
</gene>
<keyword evidence="2" id="KW-0472">Membrane</keyword>
<protein>
    <submittedName>
        <fullName evidence="3">Uncharacterized protein</fullName>
    </submittedName>
</protein>
<dbReference type="AlphaFoldDB" id="A0AAV4J002"/>
<proteinExistence type="predicted"/>
<evidence type="ECO:0000313" key="3">
    <source>
        <dbReference type="EMBL" id="GFS15268.1"/>
    </source>
</evidence>
<dbReference type="Proteomes" id="UP000762676">
    <property type="component" value="Unassembled WGS sequence"/>
</dbReference>
<accession>A0AAV4J002</accession>
<dbReference type="EMBL" id="BMAT01006575">
    <property type="protein sequence ID" value="GFS15268.1"/>
    <property type="molecule type" value="Genomic_DNA"/>
</dbReference>
<feature type="region of interest" description="Disordered" evidence="1">
    <location>
        <begin position="81"/>
        <end position="103"/>
    </location>
</feature>
<keyword evidence="4" id="KW-1185">Reference proteome</keyword>